<sequence>MENKPFIIEEIIEEKKEEYIKKIARQAGSTEYKSRKIFDNLGYSVDELIYEDKEWETIRVVKKNRQLDVFAQKEFKHEEFEPGHTGYLMTGLTFYGDVKYNDRYDKQEKEPIIGFNPIELYNYSVMNIFKNWTGFDRIYEFMYGNLTEKFASLICKDISRIISIC</sequence>
<evidence type="ECO:0000313" key="1">
    <source>
        <dbReference type="EMBL" id="GAH37255.1"/>
    </source>
</evidence>
<protein>
    <submittedName>
        <fullName evidence="1">Uncharacterized protein</fullName>
    </submittedName>
</protein>
<dbReference type="EMBL" id="BARU01006814">
    <property type="protein sequence ID" value="GAH37255.1"/>
    <property type="molecule type" value="Genomic_DNA"/>
</dbReference>
<organism evidence="1">
    <name type="scientific">marine sediment metagenome</name>
    <dbReference type="NCBI Taxonomy" id="412755"/>
    <lineage>
        <taxon>unclassified sequences</taxon>
        <taxon>metagenomes</taxon>
        <taxon>ecological metagenomes</taxon>
    </lineage>
</organism>
<proteinExistence type="predicted"/>
<name>X1FXG7_9ZZZZ</name>
<dbReference type="AlphaFoldDB" id="X1FXG7"/>
<accession>X1FXG7</accession>
<reference evidence="1" key="1">
    <citation type="journal article" date="2014" name="Front. Microbiol.">
        <title>High frequency of phylogenetically diverse reductive dehalogenase-homologous genes in deep subseafloor sedimentary metagenomes.</title>
        <authorList>
            <person name="Kawai M."/>
            <person name="Futagami T."/>
            <person name="Toyoda A."/>
            <person name="Takaki Y."/>
            <person name="Nishi S."/>
            <person name="Hori S."/>
            <person name="Arai W."/>
            <person name="Tsubouchi T."/>
            <person name="Morono Y."/>
            <person name="Uchiyama I."/>
            <person name="Ito T."/>
            <person name="Fujiyama A."/>
            <person name="Inagaki F."/>
            <person name="Takami H."/>
        </authorList>
    </citation>
    <scope>NUCLEOTIDE SEQUENCE</scope>
    <source>
        <strain evidence="1">Expedition CK06-06</strain>
    </source>
</reference>
<comment type="caution">
    <text evidence="1">The sequence shown here is derived from an EMBL/GenBank/DDBJ whole genome shotgun (WGS) entry which is preliminary data.</text>
</comment>
<gene>
    <name evidence="1" type="ORF">S03H2_13419</name>
</gene>